<dbReference type="PANTHER" id="PTHR30528">
    <property type="entry name" value="CYTOPLASMIC PROTEIN"/>
    <property type="match status" value="1"/>
</dbReference>
<gene>
    <name evidence="1" type="ORF">AWM70_07065</name>
</gene>
<name>A0A1B1MYW2_9BACL</name>
<dbReference type="PANTHER" id="PTHR30528:SF0">
    <property type="entry name" value="CYTOPLASMIC PROTEIN"/>
    <property type="match status" value="1"/>
</dbReference>
<keyword evidence="2" id="KW-1185">Reference proteome</keyword>
<dbReference type="EMBL" id="CP014167">
    <property type="protein sequence ID" value="ANS74370.1"/>
    <property type="molecule type" value="Genomic_DNA"/>
</dbReference>
<dbReference type="Pfam" id="PF06224">
    <property type="entry name" value="AlkZ-like"/>
    <property type="match status" value="1"/>
</dbReference>
<reference evidence="1 2" key="1">
    <citation type="submission" date="2016-01" db="EMBL/GenBank/DDBJ databases">
        <title>Complete Genome Sequence of Paenibacillus yonginensis DCY84, a novel Plant Growth-Promoting Bacteria with Elicitation of Induced Systemic Resistance.</title>
        <authorList>
            <person name="Kim Y.J."/>
            <person name="Yang D.C."/>
            <person name="Sukweenadhi J."/>
        </authorList>
    </citation>
    <scope>NUCLEOTIDE SEQUENCE [LARGE SCALE GENOMIC DNA]</scope>
    <source>
        <strain evidence="1 2">DCY84</strain>
    </source>
</reference>
<dbReference type="Proteomes" id="UP000092573">
    <property type="component" value="Chromosome"/>
</dbReference>
<evidence type="ECO:0008006" key="3">
    <source>
        <dbReference type="Google" id="ProtNLM"/>
    </source>
</evidence>
<evidence type="ECO:0000313" key="2">
    <source>
        <dbReference type="Proteomes" id="UP000092573"/>
    </source>
</evidence>
<organism evidence="1 2">
    <name type="scientific">Paenibacillus yonginensis</name>
    <dbReference type="NCBI Taxonomy" id="1462996"/>
    <lineage>
        <taxon>Bacteria</taxon>
        <taxon>Bacillati</taxon>
        <taxon>Bacillota</taxon>
        <taxon>Bacilli</taxon>
        <taxon>Bacillales</taxon>
        <taxon>Paenibacillaceae</taxon>
        <taxon>Paenibacillus</taxon>
    </lineage>
</organism>
<proteinExistence type="predicted"/>
<dbReference type="InterPro" id="IPR009351">
    <property type="entry name" value="AlkZ-like"/>
</dbReference>
<dbReference type="RefSeq" id="WP_068694982.1">
    <property type="nucleotide sequence ID" value="NZ_CP014167.1"/>
</dbReference>
<sequence length="422" mass="48387">MKPIQTTKQALRRFLLETQLLPSVSVEADGDQEAQPAATHQKVLEVLRHLECVQIDPVAAVKPNQHLVLAARIPGYQPSLLNELLRDRAVFEYFANAACVIPMEDYPVFEPVRRRIFSQLDSRLEEIRPVADEVLSKLEQEGPLPAKAFQSDQKVQGYWDNTAKTKASSHAINLLMDMAEIQIVGREGNQRLFDLTRRSIPGKWLGLADTITEAEALEGMLQKYFRAYRVFEPSDPRLGWQRLTAKDRRETLARRKAEGELVQLEVEGVKSGYYILAADLNRLLFHQAAEEREDSHGFPAPVRFLPPLDNLLWSRKRLEDLFDFEYRWEIYTPAVKRKYGYYAMPILAGDRLIGRMDPRLDTKKQHLTVRLLQIDPGIDYTSELRQSVEQELERFAKVHGALTLTVQNVQIGEQAAIESNED</sequence>
<evidence type="ECO:0000313" key="1">
    <source>
        <dbReference type="EMBL" id="ANS74370.1"/>
    </source>
</evidence>
<dbReference type="OrthoDB" id="9787207at2"/>
<protein>
    <recommendedName>
        <fullName evidence="3">Cytoplasmic protein</fullName>
    </recommendedName>
</protein>
<dbReference type="STRING" id="1462996.AWM70_07065"/>
<dbReference type="AlphaFoldDB" id="A0A1B1MYW2"/>
<accession>A0A1B1MYW2</accession>
<dbReference type="KEGG" id="pyg:AWM70_07065"/>